<dbReference type="InterPro" id="IPR036249">
    <property type="entry name" value="Thioredoxin-like_sf"/>
</dbReference>
<organism evidence="7 8">
    <name type="scientific">Limimaricola pyoseonensis</name>
    <dbReference type="NCBI Taxonomy" id="521013"/>
    <lineage>
        <taxon>Bacteria</taxon>
        <taxon>Pseudomonadati</taxon>
        <taxon>Pseudomonadota</taxon>
        <taxon>Alphaproteobacteria</taxon>
        <taxon>Rhodobacterales</taxon>
        <taxon>Paracoccaceae</taxon>
        <taxon>Limimaricola</taxon>
    </lineage>
</organism>
<evidence type="ECO:0000259" key="6">
    <source>
        <dbReference type="PROSITE" id="PS51352"/>
    </source>
</evidence>
<dbReference type="Proteomes" id="UP000198922">
    <property type="component" value="Unassembled WGS sequence"/>
</dbReference>
<evidence type="ECO:0000313" key="7">
    <source>
        <dbReference type="EMBL" id="SDE93973.1"/>
    </source>
</evidence>
<dbReference type="Gene3D" id="3.40.30.10">
    <property type="entry name" value="Glutaredoxin"/>
    <property type="match status" value="1"/>
</dbReference>
<name>A0A1G7H0Z3_9RHOB</name>
<dbReference type="CDD" id="cd03023">
    <property type="entry name" value="DsbA_Com1_like"/>
    <property type="match status" value="1"/>
</dbReference>
<dbReference type="PANTHER" id="PTHR13887">
    <property type="entry name" value="GLUTATHIONE S-TRANSFERASE KAPPA"/>
    <property type="match status" value="1"/>
</dbReference>
<dbReference type="InterPro" id="IPR001853">
    <property type="entry name" value="DSBA-like_thioredoxin_dom"/>
</dbReference>
<feature type="signal peptide" evidence="5">
    <location>
        <begin position="1"/>
        <end position="21"/>
    </location>
</feature>
<dbReference type="Pfam" id="PF01323">
    <property type="entry name" value="DSBA"/>
    <property type="match status" value="1"/>
</dbReference>
<evidence type="ECO:0000256" key="1">
    <source>
        <dbReference type="ARBA" id="ARBA00022729"/>
    </source>
</evidence>
<feature type="chain" id="PRO_5011741215" evidence="5">
    <location>
        <begin position="22"/>
        <end position="249"/>
    </location>
</feature>
<protein>
    <submittedName>
        <fullName evidence="7">Protein-disulfide isomerase</fullName>
    </submittedName>
</protein>
<dbReference type="Pfam" id="PF18312">
    <property type="entry name" value="ScsC_N"/>
    <property type="match status" value="1"/>
</dbReference>
<dbReference type="GO" id="GO:0016853">
    <property type="term" value="F:isomerase activity"/>
    <property type="evidence" value="ECO:0007669"/>
    <property type="project" value="UniProtKB-KW"/>
</dbReference>
<dbReference type="PROSITE" id="PS51352">
    <property type="entry name" value="THIOREDOXIN_2"/>
    <property type="match status" value="1"/>
</dbReference>
<evidence type="ECO:0000256" key="3">
    <source>
        <dbReference type="ARBA" id="ARBA00023157"/>
    </source>
</evidence>
<evidence type="ECO:0000313" key="8">
    <source>
        <dbReference type="Proteomes" id="UP000198922"/>
    </source>
</evidence>
<keyword evidence="7" id="KW-0413">Isomerase</keyword>
<dbReference type="OrthoDB" id="9780147at2"/>
<dbReference type="SUPFAM" id="SSF52833">
    <property type="entry name" value="Thioredoxin-like"/>
    <property type="match status" value="1"/>
</dbReference>
<dbReference type="PANTHER" id="PTHR13887:SF14">
    <property type="entry name" value="DISULFIDE BOND FORMATION PROTEIN D"/>
    <property type="match status" value="1"/>
</dbReference>
<dbReference type="AlphaFoldDB" id="A0A1G7H0Z3"/>
<evidence type="ECO:0000256" key="5">
    <source>
        <dbReference type="SAM" id="SignalP"/>
    </source>
</evidence>
<keyword evidence="4" id="KW-0676">Redox-active center</keyword>
<accession>A0A1G7H0Z3</accession>
<dbReference type="InterPro" id="IPR013766">
    <property type="entry name" value="Thioredoxin_domain"/>
</dbReference>
<gene>
    <name evidence="7" type="ORF">SAMN04488567_3019</name>
</gene>
<keyword evidence="1 5" id="KW-0732">Signal</keyword>
<sequence length="249" mass="27519">MLRNLTRAVPALLALAAPAAALDLDAMSDAEREAFRAEVRAYLLENPEVLMEAIAVLDERQAEAAAQGDSAMIEQHAEALFENEGDWVGGNPEGDITVVEFMDYKCGYCRRAFPEVEELVEGDGNIRYVLKEFPILGEQSLMASRFALAVRMLEGDDAYKEAHNALMTMRADVDENSLSALADGLGIEFADVQEKMGSREVAEVIQENYELAQAMQISGTPSFVMGDRMLRGYLPLQQMQQMVSELRAE</sequence>
<dbReference type="GO" id="GO:0016491">
    <property type="term" value="F:oxidoreductase activity"/>
    <property type="evidence" value="ECO:0007669"/>
    <property type="project" value="UniProtKB-KW"/>
</dbReference>
<proteinExistence type="predicted"/>
<keyword evidence="3" id="KW-1015">Disulfide bond</keyword>
<keyword evidence="8" id="KW-1185">Reference proteome</keyword>
<evidence type="ECO:0000256" key="2">
    <source>
        <dbReference type="ARBA" id="ARBA00023002"/>
    </source>
</evidence>
<dbReference type="EMBL" id="FNAT01000005">
    <property type="protein sequence ID" value="SDE93973.1"/>
    <property type="molecule type" value="Genomic_DNA"/>
</dbReference>
<dbReference type="STRING" id="521013.SAMN04488567_3019"/>
<dbReference type="RefSeq" id="WP_090113356.1">
    <property type="nucleotide sequence ID" value="NZ_FNAT01000005.1"/>
</dbReference>
<keyword evidence="2" id="KW-0560">Oxidoreductase</keyword>
<dbReference type="InterPro" id="IPR041205">
    <property type="entry name" value="ScsC_N"/>
</dbReference>
<reference evidence="8" key="1">
    <citation type="submission" date="2016-10" db="EMBL/GenBank/DDBJ databases">
        <authorList>
            <person name="Varghese N."/>
            <person name="Submissions S."/>
        </authorList>
    </citation>
    <scope>NUCLEOTIDE SEQUENCE [LARGE SCALE GENOMIC DNA]</scope>
    <source>
        <strain evidence="8">DSM 21424</strain>
    </source>
</reference>
<feature type="domain" description="Thioredoxin" evidence="6">
    <location>
        <begin position="51"/>
        <end position="248"/>
    </location>
</feature>
<evidence type="ECO:0000256" key="4">
    <source>
        <dbReference type="ARBA" id="ARBA00023284"/>
    </source>
</evidence>